<sequence>MAENKLFFERYRKNKSQLKYNFNGYELDKILAMDLISEIYVDPPLKIKTLRYFFLAININLIANQNPDQTLFSIGRYHRKDYYEILNYVRSKTIKSVLFDLSKIKPIPHIKISNLILACKHIFKNTDLSLKSKLFLASQLSYYLNTIDKLEDKRPTFKNYIAFSGVHHLEAIITFYFKKKKIPTYSLQHGIYYVFKKHIPLDAILFENFLSDKQLCWGEYSIDEFKDYGIKKDSLILAGYPRNLIRKSPPATLDKHKCLVLLARYTYEHSNVKLIKILKKFSIENDVKISIKLHPTLNWQEYNTLCNSLGWELIEEKYTLTNMFKKNNFGWAIAINTAAYYEAYLNYLPCKRFNDGTFEDSLHVFNDNFEDLNQLEEVFKAIPFNQKEKLSKYFNQADERLKYILGLGIDNYNIINENL</sequence>
<dbReference type="EMBL" id="SOAY01000010">
    <property type="protein sequence ID" value="TDT46342.1"/>
    <property type="molecule type" value="Genomic_DNA"/>
</dbReference>
<dbReference type="AlphaFoldDB" id="A0A4R7K6Z6"/>
<dbReference type="Proteomes" id="UP000294749">
    <property type="component" value="Unassembled WGS sequence"/>
</dbReference>
<gene>
    <name evidence="1" type="ORF">CLV90_0392</name>
</gene>
<evidence type="ECO:0008006" key="3">
    <source>
        <dbReference type="Google" id="ProtNLM"/>
    </source>
</evidence>
<accession>A0A4R7K6Z6</accession>
<comment type="caution">
    <text evidence="1">The sequence shown here is derived from an EMBL/GenBank/DDBJ whole genome shotgun (WGS) entry which is preliminary data.</text>
</comment>
<keyword evidence="2" id="KW-1185">Reference proteome</keyword>
<proteinExistence type="predicted"/>
<name>A0A4R7K6Z6_9FLAO</name>
<evidence type="ECO:0000313" key="2">
    <source>
        <dbReference type="Proteomes" id="UP000294749"/>
    </source>
</evidence>
<protein>
    <recommendedName>
        <fullName evidence="3">CDP-glycerol:poly(Glycerophosphate) glycerophosphotransferase</fullName>
    </recommendedName>
</protein>
<dbReference type="OrthoDB" id="1492777at2"/>
<organism evidence="1 2">
    <name type="scientific">Maribacter spongiicola</name>
    <dbReference type="NCBI Taxonomy" id="1206753"/>
    <lineage>
        <taxon>Bacteria</taxon>
        <taxon>Pseudomonadati</taxon>
        <taxon>Bacteroidota</taxon>
        <taxon>Flavobacteriia</taxon>
        <taxon>Flavobacteriales</taxon>
        <taxon>Flavobacteriaceae</taxon>
        <taxon>Maribacter</taxon>
    </lineage>
</organism>
<dbReference type="RefSeq" id="WP_133685829.1">
    <property type="nucleotide sequence ID" value="NZ_SOAY01000010.1"/>
</dbReference>
<reference evidence="1 2" key="1">
    <citation type="submission" date="2019-03" db="EMBL/GenBank/DDBJ databases">
        <title>Genomic Encyclopedia of Archaeal and Bacterial Type Strains, Phase II (KMG-II): from individual species to whole genera.</title>
        <authorList>
            <person name="Goeker M."/>
        </authorList>
    </citation>
    <scope>NUCLEOTIDE SEQUENCE [LARGE SCALE GENOMIC DNA]</scope>
    <source>
        <strain evidence="1 2">DSM 25233</strain>
    </source>
</reference>
<evidence type="ECO:0000313" key="1">
    <source>
        <dbReference type="EMBL" id="TDT46342.1"/>
    </source>
</evidence>